<sequence>MTTDHSLPEETILQNKNRIIELLKSTEREGIDNLIVFMQSPECNFFEAPASSKFHLCKKGGLAQHVLNVYDALLYLEEKYSQIKFCDSLIIIGILHDFDKALNLYREKYTKAGARSQNPYEKEDIFPMGHGEKSVILLQKFITLTTQEMMCIRWHMGPYDPSYRMYEFAIKDKCPEAFIVYFADHLATLYVDDAETPLEITETIPPITEVVT</sequence>
<reference evidence="2" key="1">
    <citation type="submission" date="2012-02" db="EMBL/GenBank/DDBJ databases">
        <title>Complete sequence of plasmid of Methanomethylovorans hollandica DSM 15978.</title>
        <authorList>
            <person name="Lucas S."/>
            <person name="Copeland A."/>
            <person name="Lapidus A."/>
            <person name="Glavina del Rio T."/>
            <person name="Dalin E."/>
            <person name="Tice H."/>
            <person name="Bruce D."/>
            <person name="Goodwin L."/>
            <person name="Pitluck S."/>
            <person name="Peters L."/>
            <person name="Mikhailova N."/>
            <person name="Held B."/>
            <person name="Kyrpides N."/>
            <person name="Mavromatis K."/>
            <person name="Ivanova N."/>
            <person name="Brettin T."/>
            <person name="Detter J.C."/>
            <person name="Han C."/>
            <person name="Larimer F."/>
            <person name="Land M."/>
            <person name="Hauser L."/>
            <person name="Markowitz V."/>
            <person name="Cheng J.-F."/>
            <person name="Hugenholtz P."/>
            <person name="Woyke T."/>
            <person name="Wu D."/>
            <person name="Spring S."/>
            <person name="Schroeder M."/>
            <person name="Brambilla E."/>
            <person name="Klenk H.-P."/>
            <person name="Eisen J.A."/>
        </authorList>
    </citation>
    <scope>NUCLEOTIDE SEQUENCE [LARGE SCALE GENOMIC DNA]</scope>
    <source>
        <strain evidence="2">DSM 15978 / NBRC 107637 / DMS1</strain>
        <plasmid evidence="2">Plasmid pMETHO01</plasmid>
    </source>
</reference>
<proteinExistence type="predicted"/>
<dbReference type="InterPro" id="IPR003607">
    <property type="entry name" value="HD/PDEase_dom"/>
</dbReference>
<name>L0L1G4_METHD</name>
<dbReference type="CDD" id="cd00077">
    <property type="entry name" value="HDc"/>
    <property type="match status" value="1"/>
</dbReference>
<organism evidence="1 2">
    <name type="scientific">Methanomethylovorans hollandica (strain DSM 15978 / NBRC 107637 / DMS1)</name>
    <dbReference type="NCBI Taxonomy" id="867904"/>
    <lineage>
        <taxon>Archaea</taxon>
        <taxon>Methanobacteriati</taxon>
        <taxon>Methanobacteriota</taxon>
        <taxon>Stenosarchaea group</taxon>
        <taxon>Methanomicrobia</taxon>
        <taxon>Methanosarcinales</taxon>
        <taxon>Methanosarcinaceae</taxon>
        <taxon>Methanomethylovorans</taxon>
    </lineage>
</organism>
<dbReference type="GeneID" id="14401602"/>
<dbReference type="EMBL" id="CP003363">
    <property type="protein sequence ID" value="AGB50770.1"/>
    <property type="molecule type" value="Genomic_DNA"/>
</dbReference>
<evidence type="ECO:0000313" key="2">
    <source>
        <dbReference type="Proteomes" id="UP000010866"/>
    </source>
</evidence>
<dbReference type="GO" id="GO:0016787">
    <property type="term" value="F:hydrolase activity"/>
    <property type="evidence" value="ECO:0007669"/>
    <property type="project" value="UniProtKB-KW"/>
</dbReference>
<dbReference type="AlphaFoldDB" id="L0L1G4"/>
<protein>
    <submittedName>
        <fullName evidence="1">Putative HD superfamily hydrolase</fullName>
    </submittedName>
</protein>
<accession>L0L1G4</accession>
<gene>
    <name evidence="1" type="ordered locus">Metho_2640</name>
</gene>
<keyword evidence="2" id="KW-1185">Reference proteome</keyword>
<geneLocation type="plasmid" evidence="1 2">
    <name>pMETHO01</name>
</geneLocation>
<dbReference type="KEGG" id="mhz:Metho_2640"/>
<keyword evidence="1" id="KW-0378">Hydrolase</keyword>
<evidence type="ECO:0000313" key="1">
    <source>
        <dbReference type="EMBL" id="AGB50770.1"/>
    </source>
</evidence>
<dbReference type="Gene3D" id="1.10.3210.10">
    <property type="entry name" value="Hypothetical protein af1432"/>
    <property type="match status" value="1"/>
</dbReference>
<dbReference type="OrthoDB" id="114744at2157"/>
<dbReference type="Proteomes" id="UP000010866">
    <property type="component" value="Plasmid pMETHO01"/>
</dbReference>
<dbReference type="RefSeq" id="WP_015313902.1">
    <property type="nucleotide sequence ID" value="NC_019972.1"/>
</dbReference>
<dbReference type="SUPFAM" id="SSF109604">
    <property type="entry name" value="HD-domain/PDEase-like"/>
    <property type="match status" value="1"/>
</dbReference>
<dbReference type="HOGENOM" id="CLU_099360_1_0_2"/>
<keyword evidence="1" id="KW-0614">Plasmid</keyword>